<organism evidence="2 3">
    <name type="scientific">Aphidius gifuensis</name>
    <name type="common">Parasitoid wasp</name>
    <dbReference type="NCBI Taxonomy" id="684658"/>
    <lineage>
        <taxon>Eukaryota</taxon>
        <taxon>Metazoa</taxon>
        <taxon>Ecdysozoa</taxon>
        <taxon>Arthropoda</taxon>
        <taxon>Hexapoda</taxon>
        <taxon>Insecta</taxon>
        <taxon>Pterygota</taxon>
        <taxon>Neoptera</taxon>
        <taxon>Endopterygota</taxon>
        <taxon>Hymenoptera</taxon>
        <taxon>Apocrita</taxon>
        <taxon>Ichneumonoidea</taxon>
        <taxon>Braconidae</taxon>
        <taxon>Aphidiinae</taxon>
        <taxon>Aphidius</taxon>
    </lineage>
</organism>
<feature type="compositionally biased region" description="Basic residues" evidence="1">
    <location>
        <begin position="35"/>
        <end position="45"/>
    </location>
</feature>
<accession>A0A834Y0N7</accession>
<evidence type="ECO:0000313" key="3">
    <source>
        <dbReference type="Proteomes" id="UP000639338"/>
    </source>
</evidence>
<reference evidence="2 3" key="1">
    <citation type="submission" date="2020-08" db="EMBL/GenBank/DDBJ databases">
        <title>Aphidius gifuensis genome sequencing and assembly.</title>
        <authorList>
            <person name="Du Z."/>
        </authorList>
    </citation>
    <scope>NUCLEOTIDE SEQUENCE [LARGE SCALE GENOMIC DNA]</scope>
    <source>
        <strain evidence="2">YNYX2018</strain>
        <tissue evidence="2">Adults</tissue>
    </source>
</reference>
<keyword evidence="3" id="KW-1185">Reference proteome</keyword>
<sequence>MIISDGIWVIGQAPMNFGGDWMNNNKKNNNGSSNRKCRSRKRNRNRNQQQQKQPRQQKNLGPVNRDNKSPV</sequence>
<evidence type="ECO:0000313" key="2">
    <source>
        <dbReference type="EMBL" id="KAF7995766.1"/>
    </source>
</evidence>
<feature type="region of interest" description="Disordered" evidence="1">
    <location>
        <begin position="13"/>
        <end position="71"/>
    </location>
</feature>
<protein>
    <submittedName>
        <fullName evidence="2">Uncharacterized protein</fullName>
    </submittedName>
</protein>
<gene>
    <name evidence="2" type="ORF">HCN44_006873</name>
</gene>
<dbReference type="AlphaFoldDB" id="A0A834Y0N7"/>
<proteinExistence type="predicted"/>
<dbReference type="EMBL" id="JACMRX010000002">
    <property type="protein sequence ID" value="KAF7995766.1"/>
    <property type="molecule type" value="Genomic_DNA"/>
</dbReference>
<feature type="compositionally biased region" description="Low complexity" evidence="1">
    <location>
        <begin position="23"/>
        <end position="34"/>
    </location>
</feature>
<dbReference type="Proteomes" id="UP000639338">
    <property type="component" value="Unassembled WGS sequence"/>
</dbReference>
<comment type="caution">
    <text evidence="2">The sequence shown here is derived from an EMBL/GenBank/DDBJ whole genome shotgun (WGS) entry which is preliminary data.</text>
</comment>
<name>A0A834Y0N7_APHGI</name>
<feature type="compositionally biased region" description="Low complexity" evidence="1">
    <location>
        <begin position="46"/>
        <end position="59"/>
    </location>
</feature>
<evidence type="ECO:0000256" key="1">
    <source>
        <dbReference type="SAM" id="MobiDB-lite"/>
    </source>
</evidence>